<dbReference type="EMBL" id="FOSJ01000015">
    <property type="protein sequence ID" value="SFK20070.1"/>
    <property type="molecule type" value="Genomic_DNA"/>
</dbReference>
<organism evidence="4 5">
    <name type="scientific">Marinilactibacillus piezotolerans</name>
    <dbReference type="NCBI Taxonomy" id="258723"/>
    <lineage>
        <taxon>Bacteria</taxon>
        <taxon>Bacillati</taxon>
        <taxon>Bacillota</taxon>
        <taxon>Bacilli</taxon>
        <taxon>Lactobacillales</taxon>
        <taxon>Carnobacteriaceae</taxon>
        <taxon>Marinilactibacillus</taxon>
    </lineage>
</organism>
<dbReference type="OrthoDB" id="9810250at2"/>
<sequence length="189" mass="22138">MTENRSVQKTKRNLKDALIYFLKEKSIHQVKVKELTEKAEINRGTFYFHYSDIYELLDELEDDVFTELEKMFDQYDENLSKEINPASLLDVLFFSLSEKREIIYILLGPNGSRSFSSRIDGWVDYHSRNILQSAFPEVEPEYHRLVSAFLIRGVIGTFKTWYETGQNQTHQELAEIIKKIIGNTVSKGE</sequence>
<keyword evidence="1 2" id="KW-0238">DNA-binding</keyword>
<dbReference type="PROSITE" id="PS50977">
    <property type="entry name" value="HTH_TETR_2"/>
    <property type="match status" value="1"/>
</dbReference>
<evidence type="ECO:0000313" key="4">
    <source>
        <dbReference type="EMBL" id="SFK20070.1"/>
    </source>
</evidence>
<evidence type="ECO:0000256" key="1">
    <source>
        <dbReference type="ARBA" id="ARBA00023125"/>
    </source>
</evidence>
<dbReference type="SUPFAM" id="SSF46689">
    <property type="entry name" value="Homeodomain-like"/>
    <property type="match status" value="1"/>
</dbReference>
<feature type="domain" description="HTH tetR-type" evidence="3">
    <location>
        <begin position="8"/>
        <end position="68"/>
    </location>
</feature>
<keyword evidence="5" id="KW-1185">Reference proteome</keyword>
<protein>
    <submittedName>
        <fullName evidence="4">DNA-binding transcriptional regulator, AcrR family</fullName>
    </submittedName>
</protein>
<dbReference type="InterPro" id="IPR050624">
    <property type="entry name" value="HTH-type_Tx_Regulator"/>
</dbReference>
<dbReference type="GO" id="GO:0003677">
    <property type="term" value="F:DNA binding"/>
    <property type="evidence" value="ECO:0007669"/>
    <property type="project" value="UniProtKB-UniRule"/>
</dbReference>
<dbReference type="PANTHER" id="PTHR43479">
    <property type="entry name" value="ACREF/ENVCD OPERON REPRESSOR-RELATED"/>
    <property type="match status" value="1"/>
</dbReference>
<proteinExistence type="predicted"/>
<dbReference type="PANTHER" id="PTHR43479:SF7">
    <property type="entry name" value="TETR-FAMILY TRANSCRIPTIONAL REGULATOR"/>
    <property type="match status" value="1"/>
</dbReference>
<dbReference type="STRING" id="258723.GCA_900169305_01704"/>
<dbReference type="RefSeq" id="WP_091896961.1">
    <property type="nucleotide sequence ID" value="NZ_FOSJ01000015.1"/>
</dbReference>
<evidence type="ECO:0000259" key="3">
    <source>
        <dbReference type="PROSITE" id="PS50977"/>
    </source>
</evidence>
<dbReference type="InterPro" id="IPR001647">
    <property type="entry name" value="HTH_TetR"/>
</dbReference>
<reference evidence="5" key="1">
    <citation type="submission" date="2016-10" db="EMBL/GenBank/DDBJ databases">
        <authorList>
            <person name="Varghese N."/>
            <person name="Submissions S."/>
        </authorList>
    </citation>
    <scope>NUCLEOTIDE SEQUENCE [LARGE SCALE GENOMIC DNA]</scope>
    <source>
        <strain evidence="5">DSM 16108</strain>
    </source>
</reference>
<dbReference type="Pfam" id="PF00440">
    <property type="entry name" value="TetR_N"/>
    <property type="match status" value="1"/>
</dbReference>
<gene>
    <name evidence="4" type="ORF">SAMN04488569_101519</name>
</gene>
<name>A0A1I3XKS7_9LACT</name>
<dbReference type="Gene3D" id="1.10.357.10">
    <property type="entry name" value="Tetracycline Repressor, domain 2"/>
    <property type="match status" value="1"/>
</dbReference>
<dbReference type="AlphaFoldDB" id="A0A1I3XKS7"/>
<dbReference type="Proteomes" id="UP000199589">
    <property type="component" value="Unassembled WGS sequence"/>
</dbReference>
<accession>A0A1I3XKS7</accession>
<evidence type="ECO:0000313" key="5">
    <source>
        <dbReference type="Proteomes" id="UP000199589"/>
    </source>
</evidence>
<evidence type="ECO:0000256" key="2">
    <source>
        <dbReference type="PROSITE-ProRule" id="PRU00335"/>
    </source>
</evidence>
<dbReference type="InterPro" id="IPR009057">
    <property type="entry name" value="Homeodomain-like_sf"/>
</dbReference>
<dbReference type="Pfam" id="PF14278">
    <property type="entry name" value="TetR_C_8"/>
    <property type="match status" value="1"/>
</dbReference>
<feature type="DNA-binding region" description="H-T-H motif" evidence="2">
    <location>
        <begin position="31"/>
        <end position="50"/>
    </location>
</feature>
<dbReference type="InterPro" id="IPR039532">
    <property type="entry name" value="TetR_C_Firmicutes"/>
</dbReference>